<proteinExistence type="inferred from homology"/>
<feature type="active site" description="Charge relay system" evidence="7">
    <location>
        <position position="486"/>
    </location>
</feature>
<feature type="active site" description="Charge relay system" evidence="7">
    <location>
        <position position="374"/>
    </location>
</feature>
<dbReference type="Proteomes" id="UP000728032">
    <property type="component" value="Unassembled WGS sequence"/>
</dbReference>
<dbReference type="PANTHER" id="PTHR43918:SF4">
    <property type="entry name" value="CARBOXYLIC ESTER HYDROLASE"/>
    <property type="match status" value="1"/>
</dbReference>
<dbReference type="SUPFAM" id="SSF53474">
    <property type="entry name" value="alpha/beta-Hydrolases"/>
    <property type="match status" value="2"/>
</dbReference>
<dbReference type="PANTHER" id="PTHR43918">
    <property type="entry name" value="ACETYLCHOLINESTERASE"/>
    <property type="match status" value="1"/>
</dbReference>
<dbReference type="InterPro" id="IPR029058">
    <property type="entry name" value="AB_hydrolase_fold"/>
</dbReference>
<keyword evidence="4" id="KW-1015">Disulfide bond</keyword>
<evidence type="ECO:0000256" key="8">
    <source>
        <dbReference type="RuleBase" id="RU361235"/>
    </source>
</evidence>
<evidence type="ECO:0000256" key="7">
    <source>
        <dbReference type="PIRSR" id="PIRSR600997-1"/>
    </source>
</evidence>
<feature type="domain" description="Carboxylesterase type B" evidence="9">
    <location>
        <begin position="24"/>
        <end position="69"/>
    </location>
</feature>
<comment type="catalytic activity">
    <reaction evidence="6">
        <text>acetylcholine + H2O = choline + acetate + H(+)</text>
        <dbReference type="Rhea" id="RHEA:17561"/>
        <dbReference type="ChEBI" id="CHEBI:15354"/>
        <dbReference type="ChEBI" id="CHEBI:15355"/>
        <dbReference type="ChEBI" id="CHEBI:15377"/>
        <dbReference type="ChEBI" id="CHEBI:15378"/>
        <dbReference type="ChEBI" id="CHEBI:30089"/>
        <dbReference type="EC" id="3.1.1.7"/>
    </reaction>
</comment>
<organism evidence="10">
    <name type="scientific">Oppiella nova</name>
    <dbReference type="NCBI Taxonomy" id="334625"/>
    <lineage>
        <taxon>Eukaryota</taxon>
        <taxon>Metazoa</taxon>
        <taxon>Ecdysozoa</taxon>
        <taxon>Arthropoda</taxon>
        <taxon>Chelicerata</taxon>
        <taxon>Arachnida</taxon>
        <taxon>Acari</taxon>
        <taxon>Acariformes</taxon>
        <taxon>Sarcoptiformes</taxon>
        <taxon>Oribatida</taxon>
        <taxon>Brachypylina</taxon>
        <taxon>Oppioidea</taxon>
        <taxon>Oppiidae</taxon>
        <taxon>Oppiella</taxon>
    </lineage>
</organism>
<evidence type="ECO:0000256" key="1">
    <source>
        <dbReference type="ARBA" id="ARBA00005964"/>
    </source>
</evidence>
<evidence type="ECO:0000256" key="5">
    <source>
        <dbReference type="ARBA" id="ARBA00023180"/>
    </source>
</evidence>
<keyword evidence="5" id="KW-0325">Glycoprotein</keyword>
<feature type="chain" id="PRO_5035952812" description="Carboxylic ester hydrolase" evidence="8">
    <location>
        <begin position="19"/>
        <end position="578"/>
    </location>
</feature>
<comment type="similarity">
    <text evidence="1 8">Belongs to the type-B carboxylesterase/lipase family.</text>
</comment>
<keyword evidence="2" id="KW-0719">Serine esterase</keyword>
<dbReference type="EMBL" id="CAJPVJ010005582">
    <property type="protein sequence ID" value="CAG2169661.1"/>
    <property type="molecule type" value="Genomic_DNA"/>
</dbReference>
<feature type="domain" description="Carboxylesterase type B" evidence="9">
    <location>
        <begin position="73"/>
        <end position="535"/>
    </location>
</feature>
<feature type="signal peptide" evidence="8">
    <location>
        <begin position="1"/>
        <end position="18"/>
    </location>
</feature>
<dbReference type="InterPro" id="IPR019826">
    <property type="entry name" value="Carboxylesterase_B_AS"/>
</dbReference>
<dbReference type="GO" id="GO:0006581">
    <property type="term" value="P:acetylcholine catabolic process"/>
    <property type="evidence" value="ECO:0007669"/>
    <property type="project" value="TreeGrafter"/>
</dbReference>
<dbReference type="PROSITE" id="PS00122">
    <property type="entry name" value="CARBOXYLESTERASE_B_1"/>
    <property type="match status" value="1"/>
</dbReference>
<feature type="active site" description="Acyl-ester intermediate" evidence="7">
    <location>
        <position position="256"/>
    </location>
</feature>
<keyword evidence="3 8" id="KW-0378">Hydrolase</keyword>
<accession>A0A7R9M2N2</accession>
<dbReference type="GO" id="GO:0003990">
    <property type="term" value="F:acetylcholinesterase activity"/>
    <property type="evidence" value="ECO:0007669"/>
    <property type="project" value="UniProtKB-EC"/>
</dbReference>
<evidence type="ECO:0000313" key="10">
    <source>
        <dbReference type="EMBL" id="CAD7652474.1"/>
    </source>
</evidence>
<dbReference type="EMBL" id="OC920407">
    <property type="protein sequence ID" value="CAD7652474.1"/>
    <property type="molecule type" value="Genomic_DNA"/>
</dbReference>
<dbReference type="InterPro" id="IPR002018">
    <property type="entry name" value="CarbesteraseB"/>
</dbReference>
<evidence type="ECO:0000256" key="6">
    <source>
        <dbReference type="ARBA" id="ARBA00048484"/>
    </source>
</evidence>
<dbReference type="GO" id="GO:0005615">
    <property type="term" value="C:extracellular space"/>
    <property type="evidence" value="ECO:0007669"/>
    <property type="project" value="TreeGrafter"/>
</dbReference>
<keyword evidence="11" id="KW-1185">Reference proteome</keyword>
<dbReference type="AlphaFoldDB" id="A0A7R9M2N2"/>
<dbReference type="GO" id="GO:0019695">
    <property type="term" value="P:choline metabolic process"/>
    <property type="evidence" value="ECO:0007669"/>
    <property type="project" value="TreeGrafter"/>
</dbReference>
<sequence length="578" mass="64417">MLRTIVLLVLISLHSIVCDDPTIDVKTSSGVVRGKVITLYNHTVDQFLGIPFAQPPLGALRFSKPKPIETPAKTSVGTVRGQTVDVENKTVNQFLGIPFAEAPVGKLRFAKPEPKTPIADIIDATIPKYSCYQNDDLLGKLVSNVSEDCLVLNIWSPSDGNSSRGLKPVMFWIYGGAYKDGSIFLPTYDGRVIALHDVVIVTTNYRVGPFGFLYGGQDSAPGNLGLYDQLLALKWTRENIHLFGGDKDQITIFGESAGSWSVSGHIMSPYSRGLFKRAILESGAIYMDKDNGLLSKTKALEEAKQMAKVFNCTDDKQWLECLRGIDAKKLNNYTLLDTYPIYDTDYLPMNAQHAFKTHNYSSDIDIMAGVMRNEGSVLAHNFFPITDSVKTRKDFEDVIKTLPIPGMAVEKIADFYLADISNATNATKHAFWEFFGDVVITCPTYLFAKDFAQYTPKANVYFFEWTYPSKFVAPVMGCTAEMGICHASEIEHVFGLPVLMHSDDMAFSESVVKMWTNFAKTGKPMDGTAFKWPRLIEAGVADPVPKIKEINPSTPDHIIEKFFAKTCDGFWRDYYNEI</sequence>
<evidence type="ECO:0000313" key="11">
    <source>
        <dbReference type="Proteomes" id="UP000728032"/>
    </source>
</evidence>
<dbReference type="PRINTS" id="PR00878">
    <property type="entry name" value="CHOLNESTRASE"/>
</dbReference>
<protein>
    <recommendedName>
        <fullName evidence="8">Carboxylic ester hydrolase</fullName>
        <ecNumber evidence="8">3.1.1.-</ecNumber>
    </recommendedName>
</protein>
<reference evidence="10" key="1">
    <citation type="submission" date="2020-11" db="EMBL/GenBank/DDBJ databases">
        <authorList>
            <person name="Tran Van P."/>
        </authorList>
    </citation>
    <scope>NUCLEOTIDE SEQUENCE</scope>
</reference>
<dbReference type="GO" id="GO:0005886">
    <property type="term" value="C:plasma membrane"/>
    <property type="evidence" value="ECO:0007669"/>
    <property type="project" value="TreeGrafter"/>
</dbReference>
<evidence type="ECO:0000256" key="3">
    <source>
        <dbReference type="ARBA" id="ARBA00022801"/>
    </source>
</evidence>
<evidence type="ECO:0000256" key="4">
    <source>
        <dbReference type="ARBA" id="ARBA00023157"/>
    </source>
</evidence>
<gene>
    <name evidence="10" type="ORF">ONB1V03_LOCUS9135</name>
</gene>
<dbReference type="Pfam" id="PF00135">
    <property type="entry name" value="COesterase"/>
    <property type="match status" value="2"/>
</dbReference>
<dbReference type="EC" id="3.1.1.-" evidence="8"/>
<evidence type="ECO:0000256" key="2">
    <source>
        <dbReference type="ARBA" id="ARBA00022487"/>
    </source>
</evidence>
<dbReference type="OrthoDB" id="6493613at2759"/>
<dbReference type="InterPro" id="IPR000997">
    <property type="entry name" value="Cholinesterase"/>
</dbReference>
<dbReference type="Gene3D" id="3.40.50.1820">
    <property type="entry name" value="alpha/beta hydrolase"/>
    <property type="match status" value="2"/>
</dbReference>
<evidence type="ECO:0000259" key="9">
    <source>
        <dbReference type="Pfam" id="PF00135"/>
    </source>
</evidence>
<name>A0A7R9M2N2_9ACAR</name>
<dbReference type="InterPro" id="IPR050654">
    <property type="entry name" value="AChE-related_enzymes"/>
</dbReference>
<keyword evidence="8" id="KW-0732">Signal</keyword>